<keyword evidence="1" id="KW-0479">Metal-binding</keyword>
<dbReference type="PROSITE" id="PS50222">
    <property type="entry name" value="EF_HAND_2"/>
    <property type="match status" value="3"/>
</dbReference>
<keyword evidence="5" id="KW-1185">Reference proteome</keyword>
<dbReference type="InterPro" id="IPR011992">
    <property type="entry name" value="EF-hand-dom_pair"/>
</dbReference>
<dbReference type="PANTHER" id="PTHR10891">
    <property type="entry name" value="EF-HAND CALCIUM-BINDING DOMAIN CONTAINING PROTEIN"/>
    <property type="match status" value="1"/>
</dbReference>
<feature type="domain" description="EF-hand" evidence="3">
    <location>
        <begin position="56"/>
        <end position="91"/>
    </location>
</feature>
<dbReference type="Pfam" id="PF13202">
    <property type="entry name" value="EF-hand_5"/>
    <property type="match status" value="3"/>
</dbReference>
<dbReference type="EMBL" id="JBHTEE010000001">
    <property type="protein sequence ID" value="MFC7601994.1"/>
    <property type="molecule type" value="Genomic_DNA"/>
</dbReference>
<dbReference type="InterPro" id="IPR039647">
    <property type="entry name" value="EF_hand_pair_protein_CML-like"/>
</dbReference>
<dbReference type="RefSeq" id="WP_343963928.1">
    <property type="nucleotide sequence ID" value="NZ_BAAAGK010000021.1"/>
</dbReference>
<dbReference type="SUPFAM" id="SSF47473">
    <property type="entry name" value="EF-hand"/>
    <property type="match status" value="1"/>
</dbReference>
<proteinExistence type="predicted"/>
<dbReference type="InterPro" id="IPR002048">
    <property type="entry name" value="EF_hand_dom"/>
</dbReference>
<evidence type="ECO:0000256" key="2">
    <source>
        <dbReference type="ARBA" id="ARBA00022737"/>
    </source>
</evidence>
<feature type="domain" description="EF-hand" evidence="3">
    <location>
        <begin position="132"/>
        <end position="167"/>
    </location>
</feature>
<dbReference type="Proteomes" id="UP001596514">
    <property type="component" value="Unassembled WGS sequence"/>
</dbReference>
<accession>A0ABW2T0U8</accession>
<name>A0ABW2T0U8_9ACTN</name>
<evidence type="ECO:0000313" key="4">
    <source>
        <dbReference type="EMBL" id="MFC7601994.1"/>
    </source>
</evidence>
<protein>
    <submittedName>
        <fullName evidence="4">EF-hand domain-containing protein</fullName>
    </submittedName>
</protein>
<evidence type="ECO:0000256" key="1">
    <source>
        <dbReference type="ARBA" id="ARBA00022723"/>
    </source>
</evidence>
<dbReference type="SMART" id="SM00054">
    <property type="entry name" value="EFh"/>
    <property type="match status" value="4"/>
</dbReference>
<keyword evidence="2" id="KW-0677">Repeat</keyword>
<evidence type="ECO:0000259" key="3">
    <source>
        <dbReference type="PROSITE" id="PS50222"/>
    </source>
</evidence>
<dbReference type="CDD" id="cd00051">
    <property type="entry name" value="EFh"/>
    <property type="match status" value="1"/>
</dbReference>
<feature type="domain" description="EF-hand" evidence="3">
    <location>
        <begin position="5"/>
        <end position="40"/>
    </location>
</feature>
<reference evidence="5" key="1">
    <citation type="journal article" date="2019" name="Int. J. Syst. Evol. Microbiol.">
        <title>The Global Catalogue of Microorganisms (GCM) 10K type strain sequencing project: providing services to taxonomists for standard genome sequencing and annotation.</title>
        <authorList>
            <consortium name="The Broad Institute Genomics Platform"/>
            <consortium name="The Broad Institute Genome Sequencing Center for Infectious Disease"/>
            <person name="Wu L."/>
            <person name="Ma J."/>
        </authorList>
    </citation>
    <scope>NUCLEOTIDE SEQUENCE [LARGE SCALE GENOMIC DNA]</scope>
    <source>
        <strain evidence="5">JCM 10083</strain>
    </source>
</reference>
<dbReference type="Gene3D" id="1.10.238.10">
    <property type="entry name" value="EF-hand"/>
    <property type="match status" value="1"/>
</dbReference>
<dbReference type="InterPro" id="IPR018247">
    <property type="entry name" value="EF_Hand_1_Ca_BS"/>
</dbReference>
<gene>
    <name evidence="4" type="ORF">ACFQVD_18000</name>
</gene>
<dbReference type="PROSITE" id="PS00018">
    <property type="entry name" value="EF_HAND_1"/>
    <property type="match status" value="3"/>
</dbReference>
<evidence type="ECO:0000313" key="5">
    <source>
        <dbReference type="Proteomes" id="UP001596514"/>
    </source>
</evidence>
<organism evidence="4 5">
    <name type="scientific">Streptosporangium amethystogenes subsp. fukuiense</name>
    <dbReference type="NCBI Taxonomy" id="698418"/>
    <lineage>
        <taxon>Bacteria</taxon>
        <taxon>Bacillati</taxon>
        <taxon>Actinomycetota</taxon>
        <taxon>Actinomycetes</taxon>
        <taxon>Streptosporangiales</taxon>
        <taxon>Streptosporangiaceae</taxon>
        <taxon>Streptosporangium</taxon>
    </lineage>
</organism>
<comment type="caution">
    <text evidence="4">The sequence shown here is derived from an EMBL/GenBank/DDBJ whole genome shotgun (WGS) entry which is preliminary data.</text>
</comment>
<sequence>MSTRLLNRKLDRAFEHMDVDGSGSIGREDLLGLGARILVGFGESPTSPAGSRLEQGFEGIWRTLAAEIDADGDRAISAEEFRAGMTSAFVEGDRFDAVFGPAAEAVAWLCDPDGDGVVGPDEFWVMMAAFGTSREDVTAAFQRLDGDGDGAVSVGELVEATRQFYTSADPDVAGNWLFGPL</sequence>